<evidence type="ECO:0000259" key="8">
    <source>
        <dbReference type="Pfam" id="PF22624"/>
    </source>
</evidence>
<sequence length="239" mass="28091">MNIYAVKVPKELSNYEFQCYLNEISKEKREKVMRYVRQEDAIRSLFGELLIRAVIKRERGIANDLLHFSYNEYGKPYLSGELDFHFNISHSGSWVVCATDNKPIGIDIELIKTIDLEIAQRFFTKEEYRYITSQRDYNRLACFYDFWTLKESFVKAIGKGLIVPLNSFSINITTNRKFILKCNITFGSFWLNQYEIDPKYKLSVCSMHENFPSEVIQILYSDLVAHSLVSKICEYGKDE</sequence>
<dbReference type="EMBL" id="JOTM01000102">
    <property type="protein sequence ID" value="KEK20054.1"/>
    <property type="molecule type" value="Genomic_DNA"/>
</dbReference>
<evidence type="ECO:0000256" key="3">
    <source>
        <dbReference type="ARBA" id="ARBA00022679"/>
    </source>
</evidence>
<feature type="domain" description="4'-phosphopantetheinyl transferase N-terminal" evidence="8">
    <location>
        <begin position="14"/>
        <end position="100"/>
    </location>
</feature>
<dbReference type="AlphaFoldDB" id="A0A073JYG0"/>
<dbReference type="NCBIfam" id="TIGR00556">
    <property type="entry name" value="pantethn_trn"/>
    <property type="match status" value="1"/>
</dbReference>
<dbReference type="Gene3D" id="3.90.470.20">
    <property type="entry name" value="4'-phosphopantetheinyl transferase domain"/>
    <property type="match status" value="2"/>
</dbReference>
<dbReference type="Proteomes" id="UP000027778">
    <property type="component" value="Unassembled WGS sequence"/>
</dbReference>
<reference evidence="9 10" key="1">
    <citation type="submission" date="2014-06" db="EMBL/GenBank/DDBJ databases">
        <title>Draft genome sequence of Bacillus gaemokensis JCM 15801 (MCCC 1A00707).</title>
        <authorList>
            <person name="Lai Q."/>
            <person name="Liu Y."/>
            <person name="Shao Z."/>
        </authorList>
    </citation>
    <scope>NUCLEOTIDE SEQUENCE [LARGE SCALE GENOMIC DNA]</scope>
    <source>
        <strain evidence="9 10">JCM 15801</strain>
    </source>
</reference>
<dbReference type="Pfam" id="PF22624">
    <property type="entry name" value="AASDHPPT_N"/>
    <property type="match status" value="1"/>
</dbReference>
<evidence type="ECO:0000256" key="5">
    <source>
        <dbReference type="ARBA" id="ARBA00022842"/>
    </source>
</evidence>
<dbReference type="GO" id="GO:0000287">
    <property type="term" value="F:magnesium ion binding"/>
    <property type="evidence" value="ECO:0007669"/>
    <property type="project" value="InterPro"/>
</dbReference>
<organism evidence="9 10">
    <name type="scientific">Bacillus gaemokensis</name>
    <dbReference type="NCBI Taxonomy" id="574375"/>
    <lineage>
        <taxon>Bacteria</taxon>
        <taxon>Bacillati</taxon>
        <taxon>Bacillota</taxon>
        <taxon>Bacilli</taxon>
        <taxon>Bacillales</taxon>
        <taxon>Bacillaceae</taxon>
        <taxon>Bacillus</taxon>
        <taxon>Bacillus cereus group</taxon>
    </lineage>
</organism>
<keyword evidence="3" id="KW-0808">Transferase</keyword>
<dbReference type="InterPro" id="IPR004568">
    <property type="entry name" value="Ppantetheine-prot_Trfase_dom"/>
</dbReference>
<dbReference type="GO" id="GO:0019878">
    <property type="term" value="P:lysine biosynthetic process via aminoadipic acid"/>
    <property type="evidence" value="ECO:0007669"/>
    <property type="project" value="TreeGrafter"/>
</dbReference>
<dbReference type="SUPFAM" id="SSF56214">
    <property type="entry name" value="4'-phosphopantetheinyl transferase"/>
    <property type="match status" value="2"/>
</dbReference>
<gene>
    <name evidence="9" type="ORF">BAGA_05150</name>
</gene>
<dbReference type="PANTHER" id="PTHR12215:SF10">
    <property type="entry name" value="L-AMINOADIPATE-SEMIALDEHYDE DEHYDROGENASE-PHOSPHOPANTETHEINYL TRANSFERASE"/>
    <property type="match status" value="1"/>
</dbReference>
<keyword evidence="10" id="KW-1185">Reference proteome</keyword>
<comment type="similarity">
    <text evidence="2">Belongs to the P-Pant transferase superfamily. Gsp/Sfp/HetI/AcpT family.</text>
</comment>
<accession>A0A073JYG0</accession>
<evidence type="ECO:0000313" key="10">
    <source>
        <dbReference type="Proteomes" id="UP000027778"/>
    </source>
</evidence>
<dbReference type="PANTHER" id="PTHR12215">
    <property type="entry name" value="PHOSPHOPANTETHEINE TRANSFERASE"/>
    <property type="match status" value="1"/>
</dbReference>
<evidence type="ECO:0000256" key="6">
    <source>
        <dbReference type="ARBA" id="ARBA00023194"/>
    </source>
</evidence>
<dbReference type="STRING" id="574375.AZF08_27890"/>
<dbReference type="InterPro" id="IPR050559">
    <property type="entry name" value="P-Pant_transferase_sf"/>
</dbReference>
<comment type="cofactor">
    <cofactor evidence="1">
        <name>Mg(2+)</name>
        <dbReference type="ChEBI" id="CHEBI:18420"/>
    </cofactor>
</comment>
<keyword evidence="6" id="KW-0045">Antibiotic biosynthesis</keyword>
<dbReference type="InterPro" id="IPR037143">
    <property type="entry name" value="4-PPantetheinyl_Trfase_dom_sf"/>
</dbReference>
<evidence type="ECO:0000256" key="1">
    <source>
        <dbReference type="ARBA" id="ARBA00001946"/>
    </source>
</evidence>
<comment type="caution">
    <text evidence="9">The sequence shown here is derived from an EMBL/GenBank/DDBJ whole genome shotgun (WGS) entry which is preliminary data.</text>
</comment>
<dbReference type="eggNOG" id="COG2091">
    <property type="taxonomic scope" value="Bacteria"/>
</dbReference>
<evidence type="ECO:0000256" key="2">
    <source>
        <dbReference type="ARBA" id="ARBA00010990"/>
    </source>
</evidence>
<dbReference type="GO" id="GO:0006633">
    <property type="term" value="P:fatty acid biosynthetic process"/>
    <property type="evidence" value="ECO:0007669"/>
    <property type="project" value="InterPro"/>
</dbReference>
<evidence type="ECO:0000313" key="9">
    <source>
        <dbReference type="EMBL" id="KEK20054.1"/>
    </source>
</evidence>
<dbReference type="GO" id="GO:0017000">
    <property type="term" value="P:antibiotic biosynthetic process"/>
    <property type="evidence" value="ECO:0007669"/>
    <property type="project" value="UniProtKB-KW"/>
</dbReference>
<protein>
    <submittedName>
        <fullName evidence="9">Uncharacterized protein</fullName>
    </submittedName>
</protein>
<evidence type="ECO:0000256" key="4">
    <source>
        <dbReference type="ARBA" id="ARBA00022723"/>
    </source>
</evidence>
<evidence type="ECO:0000259" key="7">
    <source>
        <dbReference type="Pfam" id="PF01648"/>
    </source>
</evidence>
<dbReference type="GO" id="GO:0005829">
    <property type="term" value="C:cytosol"/>
    <property type="evidence" value="ECO:0007669"/>
    <property type="project" value="TreeGrafter"/>
</dbReference>
<dbReference type="Pfam" id="PF01648">
    <property type="entry name" value="ACPS"/>
    <property type="match status" value="1"/>
</dbReference>
<dbReference type="InterPro" id="IPR055066">
    <property type="entry name" value="AASDHPPT_N"/>
</dbReference>
<dbReference type="RefSeq" id="WP_033679207.1">
    <property type="nucleotide sequence ID" value="NZ_JOTM01000102.1"/>
</dbReference>
<keyword evidence="5" id="KW-0460">Magnesium</keyword>
<feature type="domain" description="4'-phosphopantetheinyl transferase" evidence="7">
    <location>
        <begin position="103"/>
        <end position="205"/>
    </location>
</feature>
<keyword evidence="4" id="KW-0479">Metal-binding</keyword>
<proteinExistence type="inferred from homology"/>
<name>A0A073JYG0_9BACI</name>
<dbReference type="InterPro" id="IPR008278">
    <property type="entry name" value="4-PPantetheinyl_Trfase_dom"/>
</dbReference>
<dbReference type="GO" id="GO:0008897">
    <property type="term" value="F:holo-[acyl-carrier-protein] synthase activity"/>
    <property type="evidence" value="ECO:0007669"/>
    <property type="project" value="InterPro"/>
</dbReference>